<dbReference type="InterPro" id="IPR038752">
    <property type="entry name" value="IQCH"/>
</dbReference>
<sequence length="543" mass="60417">MGTAGATFSQDPFSEDRSLGCCSQDVVPASLVEQMEVEQMDEFATLQLELAERWQPIDVFDRRPRQIVVVPSLSLDQAELMKIKGVHHYEERLLFSLIRLRNPETRLIYVTSQPLHPSIVDYYLELLPGIPSSHARDRLDLFATYDSSLKPLSEKILARPRLIRRIREKIKPAEAYMTCYNSTELEQALSLALGLPLLAVNPDLLYWGTKGGSRQIFTECKLPLPDGSDLTHDIDTLSDATAALWERQPGLKRIVIKLNEGFSGEGNALFSLAALAQVAPGKANHDERVAAIKAELPKLRFQCNSETWASFRQKIEVLGAIAEAFIEGEEKYSPSVQGRVTPHGEVEILSTHDQVLGGPDGQIFLGCTFPAAESYRMALQEMGRKVGENLAAKGALERYSVDFIAVHQPENAEQPWQLNAIEINLRKGGTTHPFMALKLLTNGTYSLKDGKFYTKNGQAKYYRASDNLQSEAYRGLLPNDLMDIIMVEQLHFSSIDGVGVVFHLMGCLSEYGKLGLTCIGNTPQEAEDIYEQVVAAIDRATCQ</sequence>
<dbReference type="Pfam" id="PF18105">
    <property type="entry name" value="PGM1_C"/>
    <property type="match status" value="1"/>
</dbReference>
<feature type="domain" description="PGM1 C-terminal" evidence="1">
    <location>
        <begin position="480"/>
        <end position="532"/>
    </location>
</feature>
<organism evidence="3 4">
    <name type="scientific">Phormidesmis priestleyi Ana</name>
    <dbReference type="NCBI Taxonomy" id="1666911"/>
    <lineage>
        <taxon>Bacteria</taxon>
        <taxon>Bacillati</taxon>
        <taxon>Cyanobacteriota</taxon>
        <taxon>Cyanophyceae</taxon>
        <taxon>Leptolyngbyales</taxon>
        <taxon>Leptolyngbyaceae</taxon>
        <taxon>Phormidesmis</taxon>
    </lineage>
</organism>
<comment type="caution">
    <text evidence="3">The sequence shown here is derived from an EMBL/GenBank/DDBJ whole genome shotgun (WGS) entry which is preliminary data.</text>
</comment>
<name>A0A0P8C2V5_9CYAN</name>
<dbReference type="PANTHER" id="PTHR14465:SF0">
    <property type="entry name" value="IQ DOMAIN-CONTAINING PROTEIN H"/>
    <property type="match status" value="1"/>
</dbReference>
<dbReference type="InterPro" id="IPR041356">
    <property type="entry name" value="PGM1_C"/>
</dbReference>
<reference evidence="3 4" key="1">
    <citation type="submission" date="2015-09" db="EMBL/GenBank/DDBJ databases">
        <title>Identification and resolution of microdiversity through metagenomic sequencing of parallel consortia.</title>
        <authorList>
            <person name="Nelson W.C."/>
            <person name="Romine M.F."/>
            <person name="Lindemann S.R."/>
        </authorList>
    </citation>
    <scope>NUCLEOTIDE SEQUENCE [LARGE SCALE GENOMIC DNA]</scope>
    <source>
        <strain evidence="3">Ana</strain>
    </source>
</reference>
<dbReference type="STRING" id="1666911.HLUCCA11_09280"/>
<dbReference type="AlphaFoldDB" id="A0A0P8C2V5"/>
<evidence type="ECO:0000259" key="1">
    <source>
        <dbReference type="Pfam" id="PF18105"/>
    </source>
</evidence>
<dbReference type="EMBL" id="LJZR01000010">
    <property type="protein sequence ID" value="KPQ35749.1"/>
    <property type="molecule type" value="Genomic_DNA"/>
</dbReference>
<gene>
    <name evidence="3" type="ORF">HLUCCA11_09280</name>
</gene>
<dbReference type="PANTHER" id="PTHR14465">
    <property type="entry name" value="IQ DOMAIN-CONTAINING PROTEIN H"/>
    <property type="match status" value="1"/>
</dbReference>
<accession>A0A0P8C2V5</accession>
<evidence type="ECO:0000313" key="4">
    <source>
        <dbReference type="Proteomes" id="UP000050465"/>
    </source>
</evidence>
<proteinExistence type="predicted"/>
<dbReference type="PATRIC" id="fig|1666911.3.peg.649"/>
<dbReference type="Proteomes" id="UP000050465">
    <property type="component" value="Unassembled WGS sequence"/>
</dbReference>
<feature type="domain" description="IQCH-like ATP-grasp" evidence="2">
    <location>
        <begin position="206"/>
        <end position="445"/>
    </location>
</feature>
<evidence type="ECO:0000259" key="2">
    <source>
        <dbReference type="Pfam" id="PF24923"/>
    </source>
</evidence>
<dbReference type="Pfam" id="PF24923">
    <property type="entry name" value="ATP-grasp_IQCH"/>
    <property type="match status" value="1"/>
</dbReference>
<dbReference type="InterPro" id="IPR056855">
    <property type="entry name" value="ATP-grasp_IQCH"/>
</dbReference>
<evidence type="ECO:0000313" key="3">
    <source>
        <dbReference type="EMBL" id="KPQ35749.1"/>
    </source>
</evidence>
<protein>
    <submittedName>
        <fullName evidence="3">Uncharacterized protein</fullName>
    </submittedName>
</protein>